<feature type="compositionally biased region" description="Polar residues" evidence="1">
    <location>
        <begin position="30"/>
        <end position="40"/>
    </location>
</feature>
<reference evidence="2 3" key="1">
    <citation type="journal article" date="2018" name="Front. Plant Sci.">
        <title>Red Clover (Trifolium pratense) and Zigzag Clover (T. medium) - A Picture of Genomic Similarities and Differences.</title>
        <authorList>
            <person name="Dluhosova J."/>
            <person name="Istvanek J."/>
            <person name="Nedelnik J."/>
            <person name="Repkova J."/>
        </authorList>
    </citation>
    <scope>NUCLEOTIDE SEQUENCE [LARGE SCALE GENOMIC DNA]</scope>
    <source>
        <strain evidence="3">cv. 10/8</strain>
        <tissue evidence="2">Leaf</tissue>
    </source>
</reference>
<comment type="caution">
    <text evidence="2">The sequence shown here is derived from an EMBL/GenBank/DDBJ whole genome shotgun (WGS) entry which is preliminary data.</text>
</comment>
<dbReference type="Proteomes" id="UP000265520">
    <property type="component" value="Unassembled WGS sequence"/>
</dbReference>
<organism evidence="2 3">
    <name type="scientific">Trifolium medium</name>
    <dbReference type="NCBI Taxonomy" id="97028"/>
    <lineage>
        <taxon>Eukaryota</taxon>
        <taxon>Viridiplantae</taxon>
        <taxon>Streptophyta</taxon>
        <taxon>Embryophyta</taxon>
        <taxon>Tracheophyta</taxon>
        <taxon>Spermatophyta</taxon>
        <taxon>Magnoliopsida</taxon>
        <taxon>eudicotyledons</taxon>
        <taxon>Gunneridae</taxon>
        <taxon>Pentapetalae</taxon>
        <taxon>rosids</taxon>
        <taxon>fabids</taxon>
        <taxon>Fabales</taxon>
        <taxon>Fabaceae</taxon>
        <taxon>Papilionoideae</taxon>
        <taxon>50 kb inversion clade</taxon>
        <taxon>NPAAA clade</taxon>
        <taxon>Hologalegina</taxon>
        <taxon>IRL clade</taxon>
        <taxon>Trifolieae</taxon>
        <taxon>Trifolium</taxon>
    </lineage>
</organism>
<feature type="region of interest" description="Disordered" evidence="1">
    <location>
        <begin position="1"/>
        <end position="69"/>
    </location>
</feature>
<name>A0A392QF93_9FABA</name>
<dbReference type="AlphaFoldDB" id="A0A392QF93"/>
<evidence type="ECO:0000313" key="3">
    <source>
        <dbReference type="Proteomes" id="UP000265520"/>
    </source>
</evidence>
<accession>A0A392QF93</accession>
<evidence type="ECO:0000313" key="2">
    <source>
        <dbReference type="EMBL" id="MCI22390.1"/>
    </source>
</evidence>
<proteinExistence type="predicted"/>
<evidence type="ECO:0000256" key="1">
    <source>
        <dbReference type="SAM" id="MobiDB-lite"/>
    </source>
</evidence>
<sequence length="116" mass="12606">MNSQNLRSNIRRNETLSAWDSSHGERPSERQPTWVSSQGVGPSEQLPAVSGLPAWVSSHGEGPSERPPAAWRLPARVSSQGEGPSEGIQVPVVDYAENDDDVIETSSRDFAEVCIH</sequence>
<keyword evidence="3" id="KW-1185">Reference proteome</keyword>
<protein>
    <submittedName>
        <fullName evidence="2">Uncharacterized protein</fullName>
    </submittedName>
</protein>
<feature type="non-terminal residue" evidence="2">
    <location>
        <position position="116"/>
    </location>
</feature>
<dbReference type="EMBL" id="LXQA010130229">
    <property type="protein sequence ID" value="MCI22390.1"/>
    <property type="molecule type" value="Genomic_DNA"/>
</dbReference>